<reference evidence="1" key="1">
    <citation type="submission" date="2018-05" db="EMBL/GenBank/DDBJ databases">
        <authorList>
            <person name="Lanie J.A."/>
            <person name="Ng W.-L."/>
            <person name="Kazmierczak K.M."/>
            <person name="Andrzejewski T.M."/>
            <person name="Davidsen T.M."/>
            <person name="Wayne K.J."/>
            <person name="Tettelin H."/>
            <person name="Glass J.I."/>
            <person name="Rusch D."/>
            <person name="Podicherti R."/>
            <person name="Tsui H.-C.T."/>
            <person name="Winkler M.E."/>
        </authorList>
    </citation>
    <scope>NUCLEOTIDE SEQUENCE</scope>
</reference>
<protein>
    <submittedName>
        <fullName evidence="1">Uncharacterized protein</fullName>
    </submittedName>
</protein>
<organism evidence="1">
    <name type="scientific">marine metagenome</name>
    <dbReference type="NCBI Taxonomy" id="408172"/>
    <lineage>
        <taxon>unclassified sequences</taxon>
        <taxon>metagenomes</taxon>
        <taxon>ecological metagenomes</taxon>
    </lineage>
</organism>
<name>A0A382EUE5_9ZZZZ</name>
<gene>
    <name evidence="1" type="ORF">METZ01_LOCUS206648</name>
</gene>
<dbReference type="EMBL" id="UINC01046148">
    <property type="protein sequence ID" value="SVB53794.1"/>
    <property type="molecule type" value="Genomic_DNA"/>
</dbReference>
<accession>A0A382EUE5</accession>
<proteinExistence type="predicted"/>
<sequence length="36" mass="4166">MDNHILTKRGIGLQKLRIFLTVANEAKFLKAREQLV</sequence>
<evidence type="ECO:0000313" key="1">
    <source>
        <dbReference type="EMBL" id="SVB53794.1"/>
    </source>
</evidence>
<dbReference type="AlphaFoldDB" id="A0A382EUE5"/>